<dbReference type="PANTHER" id="PTHR32073">
    <property type="entry name" value="GH11358P"/>
    <property type="match status" value="1"/>
</dbReference>
<gene>
    <name evidence="2" type="ORF">OBRU01_25965</name>
</gene>
<dbReference type="STRING" id="104452.A0A0L7K3L8"/>
<dbReference type="Proteomes" id="UP000037510">
    <property type="component" value="Unassembled WGS sequence"/>
</dbReference>
<comment type="similarity">
    <text evidence="1">Belongs to the DIPK family.</text>
</comment>
<comment type="caution">
    <text evidence="2">The sequence shown here is derived from an EMBL/GenBank/DDBJ whole genome shotgun (WGS) entry which is preliminary data.</text>
</comment>
<name>A0A0L7K3L8_OPEBR</name>
<dbReference type="AlphaFoldDB" id="A0A0L7K3L8"/>
<evidence type="ECO:0000313" key="2">
    <source>
        <dbReference type="EMBL" id="KOB52977.1"/>
    </source>
</evidence>
<sequence length="288" mass="32919">MSLTDLHRCPACYGVSVCPELYSNQITVVDYGTGWSNLFNAKNVYYGYTNSNRGVVLKKLAHDWELEELDLSLCKRWNLPVNCKPMDLANSTNIDEKIVKLVQDNTRSKSNEVSVTQKLVLCPYAYSVYDFVQPALNVIPKSRGWPVPAYGGVCGRLELVGYEGVPLSSLMHVEWHLKLKYARKILNAAMDFTYKHESSPFSTLFAMETKQICQHHLSDHNIWAACHVLANNHNPLLYPIPKLVNDTRPHFDRLLYECLHGRDRFRTVIKLQHVIDDMLNDEKVVGHG</sequence>
<proteinExistence type="inferred from homology"/>
<dbReference type="PANTHER" id="PTHR32073:SF7">
    <property type="entry name" value="GH11358P"/>
    <property type="match status" value="1"/>
</dbReference>
<protein>
    <submittedName>
        <fullName evidence="2">UPF0672 protein C3orf58-like protein</fullName>
    </submittedName>
</protein>
<keyword evidence="3" id="KW-1185">Reference proteome</keyword>
<reference evidence="2 3" key="1">
    <citation type="journal article" date="2015" name="Genome Biol. Evol.">
        <title>The genome of winter moth (Operophtera brumata) provides a genomic perspective on sexual dimorphism and phenology.</title>
        <authorList>
            <person name="Derks M.F."/>
            <person name="Smit S."/>
            <person name="Salis L."/>
            <person name="Schijlen E."/>
            <person name="Bossers A."/>
            <person name="Mateman C."/>
            <person name="Pijl A.S."/>
            <person name="de Ridder D."/>
            <person name="Groenen M.A."/>
            <person name="Visser M.E."/>
            <person name="Megens H.J."/>
        </authorList>
    </citation>
    <scope>NUCLEOTIDE SEQUENCE [LARGE SCALE GENOMIC DNA]</scope>
    <source>
        <strain evidence="2">WM2013NL</strain>
        <tissue evidence="2">Head and thorax</tissue>
    </source>
</reference>
<evidence type="ECO:0000256" key="1">
    <source>
        <dbReference type="ARBA" id="ARBA00006338"/>
    </source>
</evidence>
<evidence type="ECO:0000313" key="3">
    <source>
        <dbReference type="Proteomes" id="UP000037510"/>
    </source>
</evidence>
<accession>A0A0L7K3L8</accession>
<dbReference type="EMBL" id="JTDY01011775">
    <property type="protein sequence ID" value="KOB52977.1"/>
    <property type="molecule type" value="Genomic_DNA"/>
</dbReference>
<dbReference type="InterPro" id="IPR020519">
    <property type="entry name" value="DIPK2A/B"/>
</dbReference>
<organism evidence="2 3">
    <name type="scientific">Operophtera brumata</name>
    <name type="common">Winter moth</name>
    <name type="synonym">Phalaena brumata</name>
    <dbReference type="NCBI Taxonomy" id="104452"/>
    <lineage>
        <taxon>Eukaryota</taxon>
        <taxon>Metazoa</taxon>
        <taxon>Ecdysozoa</taxon>
        <taxon>Arthropoda</taxon>
        <taxon>Hexapoda</taxon>
        <taxon>Insecta</taxon>
        <taxon>Pterygota</taxon>
        <taxon>Neoptera</taxon>
        <taxon>Endopterygota</taxon>
        <taxon>Lepidoptera</taxon>
        <taxon>Glossata</taxon>
        <taxon>Ditrysia</taxon>
        <taxon>Geometroidea</taxon>
        <taxon>Geometridae</taxon>
        <taxon>Larentiinae</taxon>
        <taxon>Operophtera</taxon>
    </lineage>
</organism>